<sequence>MKDEIKTVSGYGRIFPKERDTDESVIFLKPKNLVKQAFRAYQLKSLSNSTRLSKSGKTWVLPYFIHIEREEPRSMS</sequence>
<reference evidence="1" key="1">
    <citation type="journal article" date="2023" name="G3 (Bethesda)">
        <title>Whole genome assembly and annotation of the endangered Caribbean coral Acropora cervicornis.</title>
        <authorList>
            <person name="Selwyn J.D."/>
            <person name="Vollmer S.V."/>
        </authorList>
    </citation>
    <scope>NUCLEOTIDE SEQUENCE</scope>
    <source>
        <strain evidence="1">K2</strain>
    </source>
</reference>
<accession>A0AAD9QFJ7</accession>
<evidence type="ECO:0000313" key="1">
    <source>
        <dbReference type="EMBL" id="KAK2560362.1"/>
    </source>
</evidence>
<dbReference type="EMBL" id="JARQWQ010000036">
    <property type="protein sequence ID" value="KAK2560362.1"/>
    <property type="molecule type" value="Genomic_DNA"/>
</dbReference>
<keyword evidence="2" id="KW-1185">Reference proteome</keyword>
<protein>
    <submittedName>
        <fullName evidence="1">Uncharacterized protein</fullName>
    </submittedName>
</protein>
<dbReference type="Proteomes" id="UP001249851">
    <property type="component" value="Unassembled WGS sequence"/>
</dbReference>
<dbReference type="AlphaFoldDB" id="A0AAD9QFJ7"/>
<organism evidence="1 2">
    <name type="scientific">Acropora cervicornis</name>
    <name type="common">Staghorn coral</name>
    <dbReference type="NCBI Taxonomy" id="6130"/>
    <lineage>
        <taxon>Eukaryota</taxon>
        <taxon>Metazoa</taxon>
        <taxon>Cnidaria</taxon>
        <taxon>Anthozoa</taxon>
        <taxon>Hexacorallia</taxon>
        <taxon>Scleractinia</taxon>
        <taxon>Astrocoeniina</taxon>
        <taxon>Acroporidae</taxon>
        <taxon>Acropora</taxon>
    </lineage>
</organism>
<comment type="caution">
    <text evidence="1">The sequence shown here is derived from an EMBL/GenBank/DDBJ whole genome shotgun (WGS) entry which is preliminary data.</text>
</comment>
<proteinExistence type="predicted"/>
<name>A0AAD9QFJ7_ACRCE</name>
<evidence type="ECO:0000313" key="2">
    <source>
        <dbReference type="Proteomes" id="UP001249851"/>
    </source>
</evidence>
<reference evidence="1" key="2">
    <citation type="journal article" date="2023" name="Science">
        <title>Genomic signatures of disease resistance in endangered staghorn corals.</title>
        <authorList>
            <person name="Vollmer S.V."/>
            <person name="Selwyn J.D."/>
            <person name="Despard B.A."/>
            <person name="Roesel C.L."/>
        </authorList>
    </citation>
    <scope>NUCLEOTIDE SEQUENCE</scope>
    <source>
        <strain evidence="1">K2</strain>
    </source>
</reference>
<gene>
    <name evidence="1" type="ORF">P5673_016697</name>
</gene>